<organism evidence="3 4">
    <name type="scientific">Cutibacterium avidum</name>
    <dbReference type="NCBI Taxonomy" id="33010"/>
    <lineage>
        <taxon>Bacteria</taxon>
        <taxon>Bacillati</taxon>
        <taxon>Actinomycetota</taxon>
        <taxon>Actinomycetes</taxon>
        <taxon>Propionibacteriales</taxon>
        <taxon>Propionibacteriaceae</taxon>
        <taxon>Cutibacterium</taxon>
    </lineage>
</organism>
<evidence type="ECO:0000259" key="2">
    <source>
        <dbReference type="Pfam" id="PF12697"/>
    </source>
</evidence>
<evidence type="ECO:0000313" key="4">
    <source>
        <dbReference type="Proteomes" id="UP000259211"/>
    </source>
</evidence>
<dbReference type="Gene3D" id="3.40.50.1820">
    <property type="entry name" value="alpha/beta hydrolase"/>
    <property type="match status" value="1"/>
</dbReference>
<dbReference type="EMBL" id="NOWI01000002">
    <property type="protein sequence ID" value="RFT46504.1"/>
    <property type="molecule type" value="Genomic_DNA"/>
</dbReference>
<evidence type="ECO:0000313" key="3">
    <source>
        <dbReference type="EMBL" id="RFT46504.1"/>
    </source>
</evidence>
<evidence type="ECO:0000256" key="1">
    <source>
        <dbReference type="ARBA" id="ARBA00022801"/>
    </source>
</evidence>
<dbReference type="Proteomes" id="UP000259211">
    <property type="component" value="Unassembled WGS sequence"/>
</dbReference>
<dbReference type="PANTHER" id="PTHR43798">
    <property type="entry name" value="MONOACYLGLYCEROL LIPASE"/>
    <property type="match status" value="1"/>
</dbReference>
<dbReference type="RefSeq" id="WP_117188615.1">
    <property type="nucleotide sequence ID" value="NZ_NOWI01000002.1"/>
</dbReference>
<protein>
    <submittedName>
        <fullName evidence="3">Poly(3-hydroxyalkanoate) depolymerase</fullName>
    </submittedName>
</protein>
<dbReference type="GO" id="GO:0016787">
    <property type="term" value="F:hydrolase activity"/>
    <property type="evidence" value="ECO:0007669"/>
    <property type="project" value="UniProtKB-KW"/>
</dbReference>
<sequence>MSEDADASCSDGCGRKALDSAHDALTSVRELGGRPIRVVYNDGEGPDHNVDEPVILLMAGAAASSDFWKPVVDRLQDLDVITYDRPGLGGTVWPGHYPDLDEEVASLRDLVGVIQGHWDTKEPRKVILVAHSMAAFHAEAFTRIHPDVVAGIVLVDPSVEWPIHPPRRRSLALPNTVYRVVDSAAGTLGRSVFAIGVMAQTMRSGSAVWRQFQEHRLHRVYGSPDAMAMAVAEWIGYDQQAWDLLAVRSEHPWPDLSTVLLSAVYSGQEQELDRHERLAPMLGAKLVVVENSHHLMMLDRPEVIADAIRSVSK</sequence>
<dbReference type="InterPro" id="IPR029058">
    <property type="entry name" value="AB_hydrolase_fold"/>
</dbReference>
<comment type="caution">
    <text evidence="3">The sequence shown here is derived from an EMBL/GenBank/DDBJ whole genome shotgun (WGS) entry which is preliminary data.</text>
</comment>
<dbReference type="PANTHER" id="PTHR43798:SF31">
    <property type="entry name" value="AB HYDROLASE SUPERFAMILY PROTEIN YCLE"/>
    <property type="match status" value="1"/>
</dbReference>
<dbReference type="AlphaFoldDB" id="A0A3E2DMI4"/>
<keyword evidence="1" id="KW-0378">Hydrolase</keyword>
<dbReference type="SUPFAM" id="SSF53474">
    <property type="entry name" value="alpha/beta-Hydrolases"/>
    <property type="match status" value="1"/>
</dbReference>
<gene>
    <name evidence="3" type="ORF">CHT91_02875</name>
</gene>
<dbReference type="InterPro" id="IPR000073">
    <property type="entry name" value="AB_hydrolase_1"/>
</dbReference>
<name>A0A3E2DMI4_9ACTN</name>
<accession>A0A3E2DMI4</accession>
<feature type="domain" description="AB hydrolase-1" evidence="2">
    <location>
        <begin position="55"/>
        <end position="307"/>
    </location>
</feature>
<dbReference type="GO" id="GO:0016020">
    <property type="term" value="C:membrane"/>
    <property type="evidence" value="ECO:0007669"/>
    <property type="project" value="TreeGrafter"/>
</dbReference>
<dbReference type="InterPro" id="IPR050266">
    <property type="entry name" value="AB_hydrolase_sf"/>
</dbReference>
<dbReference type="Pfam" id="PF12697">
    <property type="entry name" value="Abhydrolase_6"/>
    <property type="match status" value="1"/>
</dbReference>
<proteinExistence type="predicted"/>
<reference evidence="3 4" key="1">
    <citation type="submission" date="2017-07" db="EMBL/GenBank/DDBJ databases">
        <authorList>
            <person name="Sun Z.S."/>
            <person name="Albrecht U."/>
            <person name="Echele G."/>
            <person name="Lee C.C."/>
        </authorList>
    </citation>
    <scope>NUCLEOTIDE SEQUENCE [LARGE SCALE GENOMIC DNA]</scope>
    <source>
        <strain evidence="3 4">P16-029</strain>
    </source>
</reference>